<accession>A0A3M7S5F7</accession>
<gene>
    <name evidence="1" type="ORF">BpHYR1_001240</name>
</gene>
<evidence type="ECO:0000313" key="1">
    <source>
        <dbReference type="EMBL" id="RNA30867.1"/>
    </source>
</evidence>
<protein>
    <submittedName>
        <fullName evidence="1">Uncharacterized protein</fullName>
    </submittedName>
</protein>
<organism evidence="1 2">
    <name type="scientific">Brachionus plicatilis</name>
    <name type="common">Marine rotifer</name>
    <name type="synonym">Brachionus muelleri</name>
    <dbReference type="NCBI Taxonomy" id="10195"/>
    <lineage>
        <taxon>Eukaryota</taxon>
        <taxon>Metazoa</taxon>
        <taxon>Spiralia</taxon>
        <taxon>Gnathifera</taxon>
        <taxon>Rotifera</taxon>
        <taxon>Eurotatoria</taxon>
        <taxon>Monogononta</taxon>
        <taxon>Pseudotrocha</taxon>
        <taxon>Ploima</taxon>
        <taxon>Brachionidae</taxon>
        <taxon>Brachionus</taxon>
    </lineage>
</organism>
<name>A0A3M7S5F7_BRAPC</name>
<dbReference type="AlphaFoldDB" id="A0A3M7S5F7"/>
<sequence>MDKLIQVFSNSLSFQVLCHLIDFFRLISQSNNHGVCCTDIRGLDEYSLNKDHPKLCPWYLTIQSRDYHHHIRISFLAFKMFGLFCFRNRLKKKFLRMDYDFISYKLENMGQQKLRILYNNTDQKLEQKLRKDRILIETYKTIDLNGFDQKMIWYLT</sequence>
<proteinExistence type="predicted"/>
<evidence type="ECO:0000313" key="2">
    <source>
        <dbReference type="Proteomes" id="UP000276133"/>
    </source>
</evidence>
<dbReference type="Proteomes" id="UP000276133">
    <property type="component" value="Unassembled WGS sequence"/>
</dbReference>
<dbReference type="EMBL" id="REGN01002032">
    <property type="protein sequence ID" value="RNA30867.1"/>
    <property type="molecule type" value="Genomic_DNA"/>
</dbReference>
<comment type="caution">
    <text evidence="1">The sequence shown here is derived from an EMBL/GenBank/DDBJ whole genome shotgun (WGS) entry which is preliminary data.</text>
</comment>
<reference evidence="1 2" key="1">
    <citation type="journal article" date="2018" name="Sci. Rep.">
        <title>Genomic signatures of local adaptation to the degree of environmental predictability in rotifers.</title>
        <authorList>
            <person name="Franch-Gras L."/>
            <person name="Hahn C."/>
            <person name="Garcia-Roger E.M."/>
            <person name="Carmona M.J."/>
            <person name="Serra M."/>
            <person name="Gomez A."/>
        </authorList>
    </citation>
    <scope>NUCLEOTIDE SEQUENCE [LARGE SCALE GENOMIC DNA]</scope>
    <source>
        <strain evidence="1">HYR1</strain>
    </source>
</reference>
<keyword evidence="2" id="KW-1185">Reference proteome</keyword>